<dbReference type="Gene3D" id="1.10.10.10">
    <property type="entry name" value="Winged helix-like DNA-binding domain superfamily/Winged helix DNA-binding domain"/>
    <property type="match status" value="1"/>
</dbReference>
<dbReference type="Pfam" id="PF01035">
    <property type="entry name" value="DNA_binding_1"/>
    <property type="match status" value="1"/>
</dbReference>
<protein>
    <recommendedName>
        <fullName evidence="9">Methylated-DNA--protein-cysteine methyltransferase</fullName>
        <ecNumber evidence="9">2.1.1.63</ecNumber>
    </recommendedName>
    <alternativeName>
        <fullName evidence="9">6-O-methylguanine-DNA methyltransferase</fullName>
        <shortName evidence="9">MGMT</shortName>
    </alternativeName>
    <alternativeName>
        <fullName evidence="9">O-6-methylguanine-DNA-alkyltransferase</fullName>
    </alternativeName>
</protein>
<dbReference type="EMBL" id="NEVS01000001">
    <property type="protein sequence ID" value="OZI66452.1"/>
    <property type="molecule type" value="Genomic_DNA"/>
</dbReference>
<comment type="catalytic activity">
    <reaction evidence="8 9">
        <text>a 6-O-methyl-2'-deoxyguanosine in DNA + L-cysteinyl-[protein] = S-methyl-L-cysteinyl-[protein] + a 2'-deoxyguanosine in DNA</text>
        <dbReference type="Rhea" id="RHEA:24000"/>
        <dbReference type="Rhea" id="RHEA-COMP:10131"/>
        <dbReference type="Rhea" id="RHEA-COMP:10132"/>
        <dbReference type="Rhea" id="RHEA-COMP:11367"/>
        <dbReference type="Rhea" id="RHEA-COMP:11368"/>
        <dbReference type="ChEBI" id="CHEBI:29950"/>
        <dbReference type="ChEBI" id="CHEBI:82612"/>
        <dbReference type="ChEBI" id="CHEBI:85445"/>
        <dbReference type="ChEBI" id="CHEBI:85448"/>
        <dbReference type="EC" id="2.1.1.63"/>
    </reaction>
</comment>
<comment type="miscellaneous">
    <text evidence="9">This enzyme catalyzes only one turnover and therefore is not strictly catalytic. According to one definition, an enzyme is a biocatalyst that acts repeatedly and over many reaction cycles.</text>
</comment>
<comment type="caution">
    <text evidence="11">The sequence shown here is derived from an EMBL/GenBank/DDBJ whole genome shotgun (WGS) entry which is preliminary data.</text>
</comment>
<dbReference type="SUPFAM" id="SSF46767">
    <property type="entry name" value="Methylated DNA-protein cysteine methyltransferase, C-terminal domain"/>
    <property type="match status" value="1"/>
</dbReference>
<dbReference type="PANTHER" id="PTHR10815">
    <property type="entry name" value="METHYLATED-DNA--PROTEIN-CYSTEINE METHYLTRANSFERASE"/>
    <property type="match status" value="1"/>
</dbReference>
<comment type="catalytic activity">
    <reaction evidence="1 9">
        <text>a 4-O-methyl-thymidine in DNA + L-cysteinyl-[protein] = a thymidine in DNA + S-methyl-L-cysteinyl-[protein]</text>
        <dbReference type="Rhea" id="RHEA:53428"/>
        <dbReference type="Rhea" id="RHEA-COMP:10131"/>
        <dbReference type="Rhea" id="RHEA-COMP:10132"/>
        <dbReference type="Rhea" id="RHEA-COMP:13555"/>
        <dbReference type="Rhea" id="RHEA-COMP:13556"/>
        <dbReference type="ChEBI" id="CHEBI:29950"/>
        <dbReference type="ChEBI" id="CHEBI:82612"/>
        <dbReference type="ChEBI" id="CHEBI:137386"/>
        <dbReference type="ChEBI" id="CHEBI:137387"/>
        <dbReference type="EC" id="2.1.1.63"/>
    </reaction>
</comment>
<dbReference type="InterPro" id="IPR023546">
    <property type="entry name" value="MGMT"/>
</dbReference>
<comment type="subcellular location">
    <subcellularLocation>
        <location evidence="9">Cytoplasm</location>
    </subcellularLocation>
</comment>
<dbReference type="GO" id="GO:0032259">
    <property type="term" value="P:methylation"/>
    <property type="evidence" value="ECO:0007669"/>
    <property type="project" value="UniProtKB-KW"/>
</dbReference>
<dbReference type="InterPro" id="IPR001497">
    <property type="entry name" value="MethylDNA_cys_MeTrfase_AS"/>
</dbReference>
<proteinExistence type="inferred from homology"/>
<evidence type="ECO:0000256" key="7">
    <source>
        <dbReference type="ARBA" id="ARBA00023204"/>
    </source>
</evidence>
<dbReference type="PROSITE" id="PS00374">
    <property type="entry name" value="MGMT"/>
    <property type="match status" value="1"/>
</dbReference>
<evidence type="ECO:0000256" key="9">
    <source>
        <dbReference type="HAMAP-Rule" id="MF_00772"/>
    </source>
</evidence>
<gene>
    <name evidence="11" type="ORF">CAL28_01555</name>
</gene>
<dbReference type="CDD" id="cd06445">
    <property type="entry name" value="ATase"/>
    <property type="match status" value="1"/>
</dbReference>
<dbReference type="PANTHER" id="PTHR10815:SF5">
    <property type="entry name" value="METHYLATED-DNA--PROTEIN-CYSTEINE METHYLTRANSFERASE"/>
    <property type="match status" value="1"/>
</dbReference>
<sequence length="209" mass="21589">MSAPATPLRLRIVETPLGPMRLEAEGGALAGAWFVGQDDCPTTPEPAAAVCAPAPACRNGSDAPAVAGLQGAAAVDAILDQAAAELAEYFAGQRREFSLAMAPRGTPFQRRVWDALRDIPFGGLESYGALSTRCAQAAAVRAVAQAVGRNPISIFIPCHRIVGGNSALTGFGGGLIRKQALLALEGHTYATASPAAKKLERNLAQGSLW</sequence>
<dbReference type="SUPFAM" id="SSF53155">
    <property type="entry name" value="Methylated DNA-protein cysteine methyltransferase domain"/>
    <property type="match status" value="1"/>
</dbReference>
<organism evidence="11 12">
    <name type="scientific">Bordetella genomosp. 11</name>
    <dbReference type="NCBI Taxonomy" id="1416808"/>
    <lineage>
        <taxon>Bacteria</taxon>
        <taxon>Pseudomonadati</taxon>
        <taxon>Pseudomonadota</taxon>
        <taxon>Betaproteobacteria</taxon>
        <taxon>Burkholderiales</taxon>
        <taxon>Alcaligenaceae</taxon>
        <taxon>Bordetella</taxon>
    </lineage>
</organism>
<evidence type="ECO:0000313" key="11">
    <source>
        <dbReference type="EMBL" id="OZI66452.1"/>
    </source>
</evidence>
<reference evidence="12" key="1">
    <citation type="submission" date="2017-05" db="EMBL/GenBank/DDBJ databases">
        <title>Complete and WGS of Bordetella genogroups.</title>
        <authorList>
            <person name="Spilker T."/>
            <person name="Lipuma J."/>
        </authorList>
    </citation>
    <scope>NUCLEOTIDE SEQUENCE [LARGE SCALE GENOMIC DNA]</scope>
    <source>
        <strain evidence="12">AU8856</strain>
    </source>
</reference>
<dbReference type="EC" id="2.1.1.63" evidence="9"/>
<dbReference type="Gene3D" id="3.30.160.70">
    <property type="entry name" value="Methylated DNA-protein cysteine methyltransferase domain"/>
    <property type="match status" value="1"/>
</dbReference>
<evidence type="ECO:0000256" key="6">
    <source>
        <dbReference type="ARBA" id="ARBA00022763"/>
    </source>
</evidence>
<evidence type="ECO:0000256" key="8">
    <source>
        <dbReference type="ARBA" id="ARBA00049348"/>
    </source>
</evidence>
<dbReference type="InterPro" id="IPR036217">
    <property type="entry name" value="MethylDNA_cys_MeTrfase_DNAb"/>
</dbReference>
<dbReference type="HAMAP" id="MF_00772">
    <property type="entry name" value="OGT"/>
    <property type="match status" value="1"/>
</dbReference>
<keyword evidence="5 9" id="KW-0808">Transferase</keyword>
<comment type="similarity">
    <text evidence="2 9">Belongs to the MGMT family.</text>
</comment>
<accession>A0A261UYM2</accession>
<evidence type="ECO:0000256" key="1">
    <source>
        <dbReference type="ARBA" id="ARBA00001286"/>
    </source>
</evidence>
<keyword evidence="7 9" id="KW-0234">DNA repair</keyword>
<dbReference type="Proteomes" id="UP000215767">
    <property type="component" value="Unassembled WGS sequence"/>
</dbReference>
<keyword evidence="3 9" id="KW-0963">Cytoplasm</keyword>
<evidence type="ECO:0000259" key="10">
    <source>
        <dbReference type="Pfam" id="PF01035"/>
    </source>
</evidence>
<keyword evidence="4 9" id="KW-0489">Methyltransferase</keyword>
<keyword evidence="6 9" id="KW-0227">DNA damage</keyword>
<dbReference type="FunFam" id="1.10.10.10:FF:000214">
    <property type="entry name" value="Methylated-DNA--protein-cysteine methyltransferase"/>
    <property type="match status" value="1"/>
</dbReference>
<dbReference type="OrthoDB" id="9802228at2"/>
<dbReference type="NCBIfam" id="TIGR00589">
    <property type="entry name" value="ogt"/>
    <property type="match status" value="1"/>
</dbReference>
<dbReference type="AlphaFoldDB" id="A0A261UYM2"/>
<evidence type="ECO:0000256" key="3">
    <source>
        <dbReference type="ARBA" id="ARBA00022490"/>
    </source>
</evidence>
<feature type="domain" description="Methylated-DNA-[protein]-cysteine S-methyltransferase DNA binding" evidence="10">
    <location>
        <begin position="107"/>
        <end position="186"/>
    </location>
</feature>
<dbReference type="GO" id="GO:0003908">
    <property type="term" value="F:methylated-DNA-[protein]-cysteine S-methyltransferase activity"/>
    <property type="evidence" value="ECO:0007669"/>
    <property type="project" value="UniProtKB-UniRule"/>
</dbReference>
<dbReference type="InterPro" id="IPR014048">
    <property type="entry name" value="MethylDNA_cys_MeTrfase_DNA-bd"/>
</dbReference>
<evidence type="ECO:0000256" key="2">
    <source>
        <dbReference type="ARBA" id="ARBA00008711"/>
    </source>
</evidence>
<keyword evidence="12" id="KW-1185">Reference proteome</keyword>
<evidence type="ECO:0000256" key="5">
    <source>
        <dbReference type="ARBA" id="ARBA00022679"/>
    </source>
</evidence>
<dbReference type="RefSeq" id="WP_094839662.1">
    <property type="nucleotide sequence ID" value="NZ_NEVS01000001.1"/>
</dbReference>
<comment type="function">
    <text evidence="9">Involved in the cellular defense against the biological effects of O6-methylguanine (O6-MeG) and O4-methylthymine (O4-MeT) in DNA. Repairs the methylated nucleobase in DNA by stoichiometrically transferring the methyl group to a cysteine residue in the enzyme. This is a suicide reaction: the enzyme is irreversibly inactivated.</text>
</comment>
<dbReference type="GO" id="GO:0005737">
    <property type="term" value="C:cytoplasm"/>
    <property type="evidence" value="ECO:0007669"/>
    <property type="project" value="UniProtKB-SubCell"/>
</dbReference>
<evidence type="ECO:0000313" key="12">
    <source>
        <dbReference type="Proteomes" id="UP000215767"/>
    </source>
</evidence>
<evidence type="ECO:0000256" key="4">
    <source>
        <dbReference type="ARBA" id="ARBA00022603"/>
    </source>
</evidence>
<name>A0A261UYM2_9BORD</name>
<dbReference type="InterPro" id="IPR036631">
    <property type="entry name" value="MGMT_N_sf"/>
</dbReference>
<feature type="active site" description="Nucleophile; methyl group acceptor" evidence="9">
    <location>
        <position position="158"/>
    </location>
</feature>
<dbReference type="InterPro" id="IPR036388">
    <property type="entry name" value="WH-like_DNA-bd_sf"/>
</dbReference>
<dbReference type="GO" id="GO:0006307">
    <property type="term" value="P:DNA alkylation repair"/>
    <property type="evidence" value="ECO:0007669"/>
    <property type="project" value="UniProtKB-UniRule"/>
</dbReference>